<feature type="region of interest" description="Disordered" evidence="1">
    <location>
        <begin position="1"/>
        <end position="24"/>
    </location>
</feature>
<evidence type="ECO:0000313" key="3">
    <source>
        <dbReference type="EMBL" id="TQI94226.1"/>
    </source>
</evidence>
<comment type="caution">
    <text evidence="3">The sequence shown here is derived from an EMBL/GenBank/DDBJ whole genome shotgun (WGS) entry which is preliminary data.</text>
</comment>
<dbReference type="EMBL" id="VFML01000002">
    <property type="protein sequence ID" value="TQI94226.1"/>
    <property type="molecule type" value="Genomic_DNA"/>
</dbReference>
<proteinExistence type="predicted"/>
<reference evidence="3 4" key="1">
    <citation type="submission" date="2019-06" db="EMBL/GenBank/DDBJ databases">
        <title>Sequencing the genomes of 1000 actinobacteria strains.</title>
        <authorList>
            <person name="Klenk H.-P."/>
        </authorList>
    </citation>
    <scope>NUCLEOTIDE SEQUENCE [LARGE SCALE GENOMIC DNA]</scope>
    <source>
        <strain evidence="3 4">DSM 45679</strain>
    </source>
</reference>
<name>A0A542CTS6_AMYCI</name>
<gene>
    <name evidence="3" type="ORF">FB471_6384</name>
</gene>
<sequence>MDVERYRSDPQQDSPDEDRSPGDVLDTLETNERVIARAEARRVLLLARFAREGGVRESVVKEVAGRVRWTPHRVERTLTLGLDLTSRLPCTLAAFRAGMIDQDRARAVSEPTGVLSDVQAGEVDRRIADKLVGKDPAQVRRAVRQQVLAVDPERARARREQRSLEVVHQEDGVSTLVADLPTEVATALYARCDRIARQQRRQGDERTVEQLRADVFADLALRESGTVRAPRTEVFLYFAASSLLGLDEQPGYLAGHGHIPAALARELASRPDGVWRRLLTDPVTGHPTDLGRTRYRPTAALDEFVRVRDRECRGIGCHRPSQRCQNDHTTGWAQGGTTNAKELVGYCERDHHLKDLPGWKYEVVDGVPTITTPHGDVHTNPPEPLHEPLTPEPDDTPPF</sequence>
<feature type="region of interest" description="Disordered" evidence="1">
    <location>
        <begin position="371"/>
        <end position="399"/>
    </location>
</feature>
<accession>A0A542CTS6</accession>
<organism evidence="3 4">
    <name type="scientific">Amycolatopsis cihanbeyliensis</name>
    <dbReference type="NCBI Taxonomy" id="1128664"/>
    <lineage>
        <taxon>Bacteria</taxon>
        <taxon>Bacillati</taxon>
        <taxon>Actinomycetota</taxon>
        <taxon>Actinomycetes</taxon>
        <taxon>Pseudonocardiales</taxon>
        <taxon>Pseudonocardiaceae</taxon>
        <taxon>Amycolatopsis</taxon>
    </lineage>
</organism>
<protein>
    <submittedName>
        <fullName evidence="3">Uncharacterized protein DUF222</fullName>
    </submittedName>
</protein>
<feature type="domain" description="DUF222" evidence="2">
    <location>
        <begin position="26"/>
        <end position="309"/>
    </location>
</feature>
<keyword evidence="4" id="KW-1185">Reference proteome</keyword>
<feature type="compositionally biased region" description="Basic and acidic residues" evidence="1">
    <location>
        <begin position="1"/>
        <end position="10"/>
    </location>
</feature>
<evidence type="ECO:0000313" key="4">
    <source>
        <dbReference type="Proteomes" id="UP000320876"/>
    </source>
</evidence>
<evidence type="ECO:0000256" key="1">
    <source>
        <dbReference type="SAM" id="MobiDB-lite"/>
    </source>
</evidence>
<dbReference type="AlphaFoldDB" id="A0A542CTS6"/>
<dbReference type="Proteomes" id="UP000320876">
    <property type="component" value="Unassembled WGS sequence"/>
</dbReference>
<dbReference type="Pfam" id="PF02720">
    <property type="entry name" value="DUF222"/>
    <property type="match status" value="1"/>
</dbReference>
<evidence type="ECO:0000259" key="2">
    <source>
        <dbReference type="Pfam" id="PF02720"/>
    </source>
</evidence>
<dbReference type="InterPro" id="IPR003870">
    <property type="entry name" value="DUF222"/>
</dbReference>